<dbReference type="GO" id="GO:0006535">
    <property type="term" value="P:cysteine biosynthetic process from serine"/>
    <property type="evidence" value="ECO:0007669"/>
    <property type="project" value="UniProtKB-UniRule"/>
</dbReference>
<feature type="binding site" evidence="7">
    <location>
        <position position="127"/>
    </location>
    <ligand>
        <name>pyridoxal 5'-phosphate</name>
        <dbReference type="ChEBI" id="CHEBI:597326"/>
    </ligand>
</feature>
<reference evidence="11" key="1">
    <citation type="journal article" date="2019" name="Toxins">
        <title>Detection of Abrin-Like and Prepropulchellin-Like Toxin Genes and Transcripts Using Whole Genome Sequencing and Full-Length Transcript Sequencing of Abrus precatorius.</title>
        <authorList>
            <person name="Hovde B.T."/>
            <person name="Daligault H.E."/>
            <person name="Hanschen E.R."/>
            <person name="Kunde Y.A."/>
            <person name="Johnson M.B."/>
            <person name="Starkenburg S.R."/>
            <person name="Johnson S.L."/>
        </authorList>
    </citation>
    <scope>NUCLEOTIDE SEQUENCE [LARGE SCALE GENOMIC DNA]</scope>
</reference>
<evidence type="ECO:0000256" key="6">
    <source>
        <dbReference type="ARBA" id="ARBA00023192"/>
    </source>
</evidence>
<dbReference type="InterPro" id="IPR036052">
    <property type="entry name" value="TrpB-like_PALP_sf"/>
</dbReference>
<evidence type="ECO:0000313" key="12">
    <source>
        <dbReference type="RefSeq" id="XP_027348791.1"/>
    </source>
</evidence>
<dbReference type="CDD" id="cd01561">
    <property type="entry name" value="CBS_like"/>
    <property type="match status" value="1"/>
</dbReference>
<dbReference type="AlphaFoldDB" id="A0A8B8KXT3"/>
<keyword evidence="6 9" id="KW-0198">Cysteine biosynthesis</keyword>
<evidence type="ECO:0000313" key="11">
    <source>
        <dbReference type="Proteomes" id="UP000694853"/>
    </source>
</evidence>
<dbReference type="InterPro" id="IPR005856">
    <property type="entry name" value="Cys_synth"/>
</dbReference>
<dbReference type="SUPFAM" id="SSF53686">
    <property type="entry name" value="Tryptophan synthase beta subunit-like PLP-dependent enzymes"/>
    <property type="match status" value="1"/>
</dbReference>
<evidence type="ECO:0000256" key="4">
    <source>
        <dbReference type="ARBA" id="ARBA00022679"/>
    </source>
</evidence>
<feature type="modified residue" description="N6-(pyridoxal phosphate)lysine" evidence="8">
    <location>
        <position position="96"/>
    </location>
</feature>
<gene>
    <name evidence="12" type="primary">LOC113860583</name>
</gene>
<evidence type="ECO:0000256" key="9">
    <source>
        <dbReference type="RuleBase" id="RU003985"/>
    </source>
</evidence>
<dbReference type="RefSeq" id="XP_027348791.1">
    <property type="nucleotide sequence ID" value="XM_027492990.1"/>
</dbReference>
<evidence type="ECO:0000259" key="10">
    <source>
        <dbReference type="Pfam" id="PF00291"/>
    </source>
</evidence>
<dbReference type="GeneID" id="113860583"/>
<keyword evidence="3 9" id="KW-0028">Amino-acid biosynthesis</keyword>
<comment type="catalytic activity">
    <reaction evidence="9">
        <text>O-acetyl-L-serine + hydrogen sulfide = L-cysteine + acetate</text>
        <dbReference type="Rhea" id="RHEA:14829"/>
        <dbReference type="ChEBI" id="CHEBI:29919"/>
        <dbReference type="ChEBI" id="CHEBI:30089"/>
        <dbReference type="ChEBI" id="CHEBI:35235"/>
        <dbReference type="ChEBI" id="CHEBI:58340"/>
        <dbReference type="EC" id="2.5.1.47"/>
    </reaction>
</comment>
<keyword evidence="11" id="KW-1185">Reference proteome</keyword>
<evidence type="ECO:0000256" key="1">
    <source>
        <dbReference type="ARBA" id="ARBA00001933"/>
    </source>
</evidence>
<dbReference type="OrthoDB" id="10259545at2759"/>
<dbReference type="Pfam" id="PF00291">
    <property type="entry name" value="PALP"/>
    <property type="match status" value="1"/>
</dbReference>
<dbReference type="PROSITE" id="PS00901">
    <property type="entry name" value="CYS_SYNTHASE"/>
    <property type="match status" value="1"/>
</dbReference>
<evidence type="ECO:0000256" key="8">
    <source>
        <dbReference type="PIRSR" id="PIRSR605856-51"/>
    </source>
</evidence>
<dbReference type="InterPro" id="IPR005859">
    <property type="entry name" value="CysK"/>
</dbReference>
<protein>
    <recommendedName>
        <fullName evidence="9">Cysteine synthase</fullName>
        <ecNumber evidence="9">2.5.1.47</ecNumber>
    </recommendedName>
</protein>
<sequence length="374" mass="40591">MASLRSFLKQKCSSYGVACHHPMMRRFFSAETIVDSPSFAQRIRDLPKDLPGTNIKKHVTQLIGRTPLVYLNKVTEGCGAYVAVKQEMMQPTASIKDRPALAMIEDAEKKNLISPGKTTLIEPTSGNMGISMAFIAAMKGYKMVLTMPSYTSLERRVTMRAFGAELILTDPTKGMGGTVKKAYDLLESTPNAFMLQQFSNPANTQVHFETTGPEIWEDTNGQVDIFVMGIGSGGTVSGVGQYLKSKNPNVKIYGVEPSESNVLNGGKPGPHHITGNGVGFKPDILDMNVMEKVLEVSSEDAVNMARVLALKEGLMVGISSGANTVAALRLASLPENKGKLIVTVHPSFGERYLSSVLFQQLRNEAENMQPVSVD</sequence>
<proteinExistence type="inferred from homology"/>
<dbReference type="GO" id="GO:0004124">
    <property type="term" value="F:cysteine synthase activity"/>
    <property type="evidence" value="ECO:0007669"/>
    <property type="project" value="UniProtKB-UniRule"/>
</dbReference>
<accession>A0A8B8KXT3</accession>
<dbReference type="EC" id="2.5.1.47" evidence="9"/>
<name>A0A8B8KXT3_ABRPR</name>
<feature type="domain" description="Tryptophan synthase beta chain-like PALP" evidence="10">
    <location>
        <begin position="59"/>
        <end position="346"/>
    </location>
</feature>
<dbReference type="Proteomes" id="UP000694853">
    <property type="component" value="Unplaced"/>
</dbReference>
<dbReference type="NCBIfam" id="TIGR01139">
    <property type="entry name" value="cysK"/>
    <property type="match status" value="1"/>
</dbReference>
<dbReference type="KEGG" id="aprc:113860583"/>
<keyword evidence="5 7" id="KW-0663">Pyridoxal phosphate</keyword>
<dbReference type="Gene3D" id="3.40.50.1100">
    <property type="match status" value="2"/>
</dbReference>
<organism evidence="11 12">
    <name type="scientific">Abrus precatorius</name>
    <name type="common">Indian licorice</name>
    <name type="synonym">Glycine abrus</name>
    <dbReference type="NCBI Taxonomy" id="3816"/>
    <lineage>
        <taxon>Eukaryota</taxon>
        <taxon>Viridiplantae</taxon>
        <taxon>Streptophyta</taxon>
        <taxon>Embryophyta</taxon>
        <taxon>Tracheophyta</taxon>
        <taxon>Spermatophyta</taxon>
        <taxon>Magnoliopsida</taxon>
        <taxon>eudicotyledons</taxon>
        <taxon>Gunneridae</taxon>
        <taxon>Pentapetalae</taxon>
        <taxon>rosids</taxon>
        <taxon>fabids</taxon>
        <taxon>Fabales</taxon>
        <taxon>Fabaceae</taxon>
        <taxon>Papilionoideae</taxon>
        <taxon>50 kb inversion clade</taxon>
        <taxon>NPAAA clade</taxon>
        <taxon>indigoferoid/millettioid clade</taxon>
        <taxon>Abreae</taxon>
        <taxon>Abrus</taxon>
    </lineage>
</organism>
<reference evidence="12" key="2">
    <citation type="submission" date="2025-08" db="UniProtKB">
        <authorList>
            <consortium name="RefSeq"/>
        </authorList>
    </citation>
    <scope>IDENTIFICATION</scope>
    <source>
        <tissue evidence="12">Young leaves</tissue>
    </source>
</reference>
<dbReference type="InterPro" id="IPR050214">
    <property type="entry name" value="Cys_Synth/Cystath_Beta-Synth"/>
</dbReference>
<evidence type="ECO:0000256" key="2">
    <source>
        <dbReference type="ARBA" id="ARBA00007103"/>
    </source>
</evidence>
<keyword evidence="4 9" id="KW-0808">Transferase</keyword>
<dbReference type="InterPro" id="IPR001216">
    <property type="entry name" value="P-phosphate_BS"/>
</dbReference>
<feature type="binding site" evidence="7">
    <location>
        <begin position="231"/>
        <end position="235"/>
    </location>
    <ligand>
        <name>pyridoxal 5'-phosphate</name>
        <dbReference type="ChEBI" id="CHEBI:597326"/>
    </ligand>
</feature>
<comment type="similarity">
    <text evidence="2 9">Belongs to the cysteine synthase/cystathionine beta-synthase family.</text>
</comment>
<evidence type="ECO:0000256" key="3">
    <source>
        <dbReference type="ARBA" id="ARBA00022605"/>
    </source>
</evidence>
<evidence type="ECO:0000256" key="7">
    <source>
        <dbReference type="PIRSR" id="PIRSR605856-50"/>
    </source>
</evidence>
<comment type="cofactor">
    <cofactor evidence="1 7 9">
        <name>pyridoxal 5'-phosphate</name>
        <dbReference type="ChEBI" id="CHEBI:597326"/>
    </cofactor>
</comment>
<dbReference type="InterPro" id="IPR001926">
    <property type="entry name" value="TrpB-like_PALP"/>
</dbReference>
<feature type="binding site" evidence="7">
    <location>
        <position position="319"/>
    </location>
    <ligand>
        <name>pyridoxal 5'-phosphate</name>
        <dbReference type="ChEBI" id="CHEBI:597326"/>
    </ligand>
</feature>
<dbReference type="NCBIfam" id="TIGR01136">
    <property type="entry name" value="cysKM"/>
    <property type="match status" value="1"/>
</dbReference>
<dbReference type="FunFam" id="3.40.50.1100:FF:000006">
    <property type="entry name" value="Cysteine synthase"/>
    <property type="match status" value="1"/>
</dbReference>
<evidence type="ECO:0000256" key="5">
    <source>
        <dbReference type="ARBA" id="ARBA00022898"/>
    </source>
</evidence>
<dbReference type="PANTHER" id="PTHR10314">
    <property type="entry name" value="CYSTATHIONINE BETA-SYNTHASE"/>
    <property type="match status" value="1"/>
</dbReference>